<dbReference type="AlphaFoldDB" id="A0A8X6UXV2"/>
<evidence type="ECO:0000313" key="2">
    <source>
        <dbReference type="EMBL" id="GFX96931.1"/>
    </source>
</evidence>
<gene>
    <name evidence="2" type="ORF">TNCV_1996631</name>
</gene>
<proteinExistence type="predicted"/>
<dbReference type="EMBL" id="BMAU01021195">
    <property type="protein sequence ID" value="GFX96931.1"/>
    <property type="molecule type" value="Genomic_DNA"/>
</dbReference>
<evidence type="ECO:0000313" key="3">
    <source>
        <dbReference type="Proteomes" id="UP000887159"/>
    </source>
</evidence>
<feature type="region of interest" description="Disordered" evidence="1">
    <location>
        <begin position="1"/>
        <end position="30"/>
    </location>
</feature>
<reference evidence="2" key="1">
    <citation type="submission" date="2020-08" db="EMBL/GenBank/DDBJ databases">
        <title>Multicomponent nature underlies the extraordinary mechanical properties of spider dragline silk.</title>
        <authorList>
            <person name="Kono N."/>
            <person name="Nakamura H."/>
            <person name="Mori M."/>
            <person name="Yoshida Y."/>
            <person name="Ohtoshi R."/>
            <person name="Malay A.D."/>
            <person name="Moran D.A.P."/>
            <person name="Tomita M."/>
            <person name="Numata K."/>
            <person name="Arakawa K."/>
        </authorList>
    </citation>
    <scope>NUCLEOTIDE SEQUENCE</scope>
</reference>
<evidence type="ECO:0000256" key="1">
    <source>
        <dbReference type="SAM" id="MobiDB-lite"/>
    </source>
</evidence>
<sequence length="73" mass="7907">MVTSQSLCNHRSDVSVGERSGECTGQSNSRTFSESRKVCAMPANCGRSLSCLNVGIRRTRINGRATGRNTPEM</sequence>
<accession>A0A8X6UXV2</accession>
<organism evidence="2 3">
    <name type="scientific">Trichonephila clavipes</name>
    <name type="common">Golden silk orbweaver</name>
    <name type="synonym">Nephila clavipes</name>
    <dbReference type="NCBI Taxonomy" id="2585209"/>
    <lineage>
        <taxon>Eukaryota</taxon>
        <taxon>Metazoa</taxon>
        <taxon>Ecdysozoa</taxon>
        <taxon>Arthropoda</taxon>
        <taxon>Chelicerata</taxon>
        <taxon>Arachnida</taxon>
        <taxon>Araneae</taxon>
        <taxon>Araneomorphae</taxon>
        <taxon>Entelegynae</taxon>
        <taxon>Araneoidea</taxon>
        <taxon>Nephilidae</taxon>
        <taxon>Trichonephila</taxon>
    </lineage>
</organism>
<keyword evidence="3" id="KW-1185">Reference proteome</keyword>
<protein>
    <submittedName>
        <fullName evidence="2">Uncharacterized protein</fullName>
    </submittedName>
</protein>
<comment type="caution">
    <text evidence="2">The sequence shown here is derived from an EMBL/GenBank/DDBJ whole genome shotgun (WGS) entry which is preliminary data.</text>
</comment>
<name>A0A8X6UXV2_TRICX</name>
<dbReference type="Proteomes" id="UP000887159">
    <property type="component" value="Unassembled WGS sequence"/>
</dbReference>